<evidence type="ECO:0000313" key="11">
    <source>
        <dbReference type="EMBL" id="OAN10011.1"/>
    </source>
</evidence>
<comment type="caution">
    <text evidence="11">The sequence shown here is derived from an EMBL/GenBank/DDBJ whole genome shotgun (WGS) entry which is preliminary data.</text>
</comment>
<evidence type="ECO:0000256" key="6">
    <source>
        <dbReference type="ARBA" id="ARBA00022777"/>
    </source>
</evidence>
<name>A0ABX2V4K6_9BACL</name>
<dbReference type="RefSeq" id="WP_035387541.1">
    <property type="nucleotide sequence ID" value="NZ_CP085018.1"/>
</dbReference>
<evidence type="ECO:0000256" key="5">
    <source>
        <dbReference type="ARBA" id="ARBA00022741"/>
    </source>
</evidence>
<dbReference type="InterPro" id="IPR000550">
    <property type="entry name" value="Hppk"/>
</dbReference>
<dbReference type="CDD" id="cd00483">
    <property type="entry name" value="HPPK"/>
    <property type="match status" value="1"/>
</dbReference>
<proteinExistence type="predicted"/>
<keyword evidence="8" id="KW-0289">Folate biosynthesis</keyword>
<accession>A0ABX2V4K6</accession>
<dbReference type="Proteomes" id="UP000078447">
    <property type="component" value="Unassembled WGS sequence"/>
</dbReference>
<dbReference type="Pfam" id="PF01288">
    <property type="entry name" value="HPPK"/>
    <property type="match status" value="1"/>
</dbReference>
<keyword evidence="7" id="KW-0067">ATP-binding</keyword>
<evidence type="ECO:0000259" key="10">
    <source>
        <dbReference type="PROSITE" id="PS00794"/>
    </source>
</evidence>
<dbReference type="EMBL" id="LVVL01000021">
    <property type="protein sequence ID" value="OAN10011.1"/>
    <property type="molecule type" value="Genomic_DNA"/>
</dbReference>
<reference evidence="11 12" key="1">
    <citation type="submission" date="2016-03" db="EMBL/GenBank/DDBJ databases">
        <authorList>
            <person name="Cho S.-Y."/>
            <person name="Lim S."/>
            <person name="Kim H."/>
            <person name="Soh E.H."/>
            <person name="Moon J.S."/>
        </authorList>
    </citation>
    <scope>NUCLEOTIDE SEQUENCE [LARGE SCALE GENOMIC DNA]</scope>
    <source>
        <strain evidence="11 12">KCTC 3810</strain>
    </source>
</reference>
<evidence type="ECO:0000256" key="3">
    <source>
        <dbReference type="ARBA" id="ARBA00013253"/>
    </source>
</evidence>
<evidence type="ECO:0000256" key="4">
    <source>
        <dbReference type="ARBA" id="ARBA00022679"/>
    </source>
</evidence>
<evidence type="ECO:0000313" key="12">
    <source>
        <dbReference type="Proteomes" id="UP000078447"/>
    </source>
</evidence>
<comment type="catalytic activity">
    <reaction evidence="1">
        <text>6-hydroxymethyl-7,8-dihydropterin + ATP = (7,8-dihydropterin-6-yl)methyl diphosphate + AMP + H(+)</text>
        <dbReference type="Rhea" id="RHEA:11412"/>
        <dbReference type="ChEBI" id="CHEBI:15378"/>
        <dbReference type="ChEBI" id="CHEBI:30616"/>
        <dbReference type="ChEBI" id="CHEBI:44841"/>
        <dbReference type="ChEBI" id="CHEBI:72950"/>
        <dbReference type="ChEBI" id="CHEBI:456215"/>
        <dbReference type="EC" id="2.7.6.3"/>
    </reaction>
</comment>
<keyword evidence="4" id="KW-0808">Transferase</keyword>
<evidence type="ECO:0000256" key="2">
    <source>
        <dbReference type="ARBA" id="ARBA00005051"/>
    </source>
</evidence>
<evidence type="ECO:0000256" key="1">
    <source>
        <dbReference type="ARBA" id="ARBA00000198"/>
    </source>
</evidence>
<gene>
    <name evidence="11" type="ORF">A3783_16020</name>
</gene>
<dbReference type="PANTHER" id="PTHR43071:SF1">
    <property type="entry name" value="2-AMINO-4-HYDROXY-6-HYDROXYMETHYLDIHYDROPTERIDINE PYROPHOSPHOKINASE"/>
    <property type="match status" value="1"/>
</dbReference>
<evidence type="ECO:0000256" key="9">
    <source>
        <dbReference type="SAM" id="MobiDB-lite"/>
    </source>
</evidence>
<sequence>MNRAYVALGSNIGDKAAHLQAAIRLIRALPTTKAVRASSIYETAPVGYVDQDLFYNMVVELDTTLSAEHLLTELQQIEHQEGRKRLFKNGPRTLDLDIILYNDETIQSEGLTVPHPRMNNRAFVLAPLRELNAAYFVPGWERTVDELYVDLPEAERADVKRIELKSHSEQRREERDDRF</sequence>
<organism evidence="11 12">
    <name type="scientific">Exiguobacterium undae</name>
    <dbReference type="NCBI Taxonomy" id="169177"/>
    <lineage>
        <taxon>Bacteria</taxon>
        <taxon>Bacillati</taxon>
        <taxon>Bacillota</taxon>
        <taxon>Bacilli</taxon>
        <taxon>Bacillales</taxon>
        <taxon>Bacillales Family XII. Incertae Sedis</taxon>
        <taxon>Exiguobacterium</taxon>
    </lineage>
</organism>
<feature type="domain" description="7,8-dihydro-6-hydroxymethylpterin-pyrophosphokinase" evidence="10">
    <location>
        <begin position="88"/>
        <end position="99"/>
    </location>
</feature>
<evidence type="ECO:0000256" key="8">
    <source>
        <dbReference type="ARBA" id="ARBA00022909"/>
    </source>
</evidence>
<keyword evidence="5" id="KW-0547">Nucleotide-binding</keyword>
<keyword evidence="12" id="KW-1185">Reference proteome</keyword>
<dbReference type="SUPFAM" id="SSF55083">
    <property type="entry name" value="6-hydroxymethyl-7,8-dihydropterin pyrophosphokinase, HPPK"/>
    <property type="match status" value="1"/>
</dbReference>
<dbReference type="PANTHER" id="PTHR43071">
    <property type="entry name" value="2-AMINO-4-HYDROXY-6-HYDROXYMETHYLDIHYDROPTERIDINE PYROPHOSPHOKINASE"/>
    <property type="match status" value="1"/>
</dbReference>
<dbReference type="NCBIfam" id="TIGR01498">
    <property type="entry name" value="folK"/>
    <property type="match status" value="1"/>
</dbReference>
<comment type="pathway">
    <text evidence="2">Cofactor biosynthesis; tetrahydrofolate biosynthesis; 2-amino-4-hydroxy-6-hydroxymethyl-7,8-dihydropteridine diphosphate from 7,8-dihydroneopterin triphosphate: step 4/4.</text>
</comment>
<dbReference type="PROSITE" id="PS00794">
    <property type="entry name" value="HPPK"/>
    <property type="match status" value="1"/>
</dbReference>
<dbReference type="InterPro" id="IPR035907">
    <property type="entry name" value="Hppk_sf"/>
</dbReference>
<protein>
    <recommendedName>
        <fullName evidence="3">2-amino-4-hydroxy-6-hydroxymethyldihydropteridine diphosphokinase</fullName>
        <ecNumber evidence="3">2.7.6.3</ecNumber>
    </recommendedName>
</protein>
<dbReference type="Gene3D" id="3.30.70.560">
    <property type="entry name" value="7,8-Dihydro-6-hydroxymethylpterin-pyrophosphokinase HPPK"/>
    <property type="match status" value="1"/>
</dbReference>
<keyword evidence="6" id="KW-0418">Kinase</keyword>
<evidence type="ECO:0000256" key="7">
    <source>
        <dbReference type="ARBA" id="ARBA00022840"/>
    </source>
</evidence>
<dbReference type="EC" id="2.7.6.3" evidence="3"/>
<feature type="region of interest" description="Disordered" evidence="9">
    <location>
        <begin position="160"/>
        <end position="179"/>
    </location>
</feature>